<feature type="region of interest" description="Disordered" evidence="1">
    <location>
        <begin position="34"/>
        <end position="85"/>
    </location>
</feature>
<feature type="region of interest" description="Disordered" evidence="1">
    <location>
        <begin position="359"/>
        <end position="384"/>
    </location>
</feature>
<gene>
    <name evidence="2" type="ORF">GGX14DRAFT_667772</name>
</gene>
<organism evidence="2 3">
    <name type="scientific">Mycena pura</name>
    <dbReference type="NCBI Taxonomy" id="153505"/>
    <lineage>
        <taxon>Eukaryota</taxon>
        <taxon>Fungi</taxon>
        <taxon>Dikarya</taxon>
        <taxon>Basidiomycota</taxon>
        <taxon>Agaricomycotina</taxon>
        <taxon>Agaricomycetes</taxon>
        <taxon>Agaricomycetidae</taxon>
        <taxon>Agaricales</taxon>
        <taxon>Marasmiineae</taxon>
        <taxon>Mycenaceae</taxon>
        <taxon>Mycena</taxon>
    </lineage>
</organism>
<accession>A0AAD6V213</accession>
<name>A0AAD6V213_9AGAR</name>
<comment type="caution">
    <text evidence="2">The sequence shown here is derived from an EMBL/GenBank/DDBJ whole genome shotgun (WGS) entry which is preliminary data.</text>
</comment>
<reference evidence="2" key="1">
    <citation type="submission" date="2023-03" db="EMBL/GenBank/DDBJ databases">
        <title>Massive genome expansion in bonnet fungi (Mycena s.s.) driven by repeated elements and novel gene families across ecological guilds.</title>
        <authorList>
            <consortium name="Lawrence Berkeley National Laboratory"/>
            <person name="Harder C.B."/>
            <person name="Miyauchi S."/>
            <person name="Viragh M."/>
            <person name="Kuo A."/>
            <person name="Thoen E."/>
            <person name="Andreopoulos B."/>
            <person name="Lu D."/>
            <person name="Skrede I."/>
            <person name="Drula E."/>
            <person name="Henrissat B."/>
            <person name="Morin E."/>
            <person name="Kohler A."/>
            <person name="Barry K."/>
            <person name="LaButti K."/>
            <person name="Morin E."/>
            <person name="Salamov A."/>
            <person name="Lipzen A."/>
            <person name="Mereny Z."/>
            <person name="Hegedus B."/>
            <person name="Baldrian P."/>
            <person name="Stursova M."/>
            <person name="Weitz H."/>
            <person name="Taylor A."/>
            <person name="Grigoriev I.V."/>
            <person name="Nagy L.G."/>
            <person name="Martin F."/>
            <person name="Kauserud H."/>
        </authorList>
    </citation>
    <scope>NUCLEOTIDE SEQUENCE</scope>
    <source>
        <strain evidence="2">9144</strain>
    </source>
</reference>
<evidence type="ECO:0000256" key="1">
    <source>
        <dbReference type="SAM" id="MobiDB-lite"/>
    </source>
</evidence>
<feature type="compositionally biased region" description="Polar residues" evidence="1">
    <location>
        <begin position="35"/>
        <end position="44"/>
    </location>
</feature>
<dbReference type="Proteomes" id="UP001219525">
    <property type="component" value="Unassembled WGS sequence"/>
</dbReference>
<protein>
    <submittedName>
        <fullName evidence="2">Uncharacterized protein</fullName>
    </submittedName>
</protein>
<evidence type="ECO:0000313" key="2">
    <source>
        <dbReference type="EMBL" id="KAJ7197635.1"/>
    </source>
</evidence>
<sequence length="384" mass="41905">MSAAVQDMGDCRARWKMNSSMCIVTCRHRRPVRRTLTSPSTPQDIRSPADWPVPILRTQPPRGRRKTARAKRARGRPKSGSSRPCARPACTLCAAERSLVQERLEDMRANGTVDILLTNAQLLPDSRGLSLPPVAFTTRPGGRYRDPPLALSDVLLVPRHLFLLDNTLICLRTFSVQGPLAPRSALLALVALKMSESIPSSTASDVLFARLDPTAHDALLFLSRYRLLIVLPKFFSFVPCLCANPLFSSARPLSDSAGRIFAVIAGQPDNHEWRAAVLRAYDAIKQEGAAADFPTDMWRHRRGLFAAINVGLSYGKGLTAPTSLDTKTYAPLVDRLLANTDIIRMANFSGSLAASRALARPTSQTNASPRLVGRQPSASAPQPP</sequence>
<proteinExistence type="predicted"/>
<dbReference type="EMBL" id="JARJCW010000077">
    <property type="protein sequence ID" value="KAJ7197635.1"/>
    <property type="molecule type" value="Genomic_DNA"/>
</dbReference>
<keyword evidence="3" id="KW-1185">Reference proteome</keyword>
<dbReference type="AlphaFoldDB" id="A0AAD6V213"/>
<feature type="compositionally biased region" description="Basic residues" evidence="1">
    <location>
        <begin position="62"/>
        <end position="77"/>
    </location>
</feature>
<evidence type="ECO:0000313" key="3">
    <source>
        <dbReference type="Proteomes" id="UP001219525"/>
    </source>
</evidence>